<dbReference type="Proteomes" id="UP000464178">
    <property type="component" value="Chromosome"/>
</dbReference>
<evidence type="ECO:0000313" key="1">
    <source>
        <dbReference type="EMBL" id="VTS01047.1"/>
    </source>
</evidence>
<dbReference type="NCBIfam" id="TIGR02996">
    <property type="entry name" value="rpt_mate_G_obs"/>
    <property type="match status" value="2"/>
</dbReference>
<dbReference type="KEGG" id="gms:SOIL9_79800"/>
<evidence type="ECO:0000313" key="2">
    <source>
        <dbReference type="Proteomes" id="UP000464178"/>
    </source>
</evidence>
<evidence type="ECO:0008006" key="3">
    <source>
        <dbReference type="Google" id="ProtNLM"/>
    </source>
</evidence>
<protein>
    <recommendedName>
        <fullName evidence="3">TIGR02996 domain-containing protein</fullName>
    </recommendedName>
</protein>
<reference evidence="1 2" key="1">
    <citation type="submission" date="2019-05" db="EMBL/GenBank/DDBJ databases">
        <authorList>
            <consortium name="Science for Life Laboratories"/>
        </authorList>
    </citation>
    <scope>NUCLEOTIDE SEQUENCE [LARGE SCALE GENOMIC DNA]</scope>
    <source>
        <strain evidence="1">Soil9</strain>
    </source>
</reference>
<sequence>MTDEAAFLDAIEAQPQDLTARLVYADWLDEHDRPLDGALERVLAEPERDDHRLVYASVCEHLGDSARAEFVRAQCQLKGHPKCDEERDCAIANAGIPKHPQRWCPRCTPVAGLRAKEFDSLRAKNCCWEWTSVGEPGHAWACDARQRSVTLNSTSATPITCFFSRGFVEAVTCSAASWLLQEEIIRATHPVRAVKLTSGLDWYAEEREGIVLQTGQRPIVTRTCRRANRSGGWSRESVAVERLLEIEWPRIKFEFQSPR</sequence>
<dbReference type="EMBL" id="LR593886">
    <property type="protein sequence ID" value="VTS01047.1"/>
    <property type="molecule type" value="Genomic_DNA"/>
</dbReference>
<accession>A0A6P2DH91</accession>
<proteinExistence type="predicted"/>
<organism evidence="1 2">
    <name type="scientific">Gemmata massiliana</name>
    <dbReference type="NCBI Taxonomy" id="1210884"/>
    <lineage>
        <taxon>Bacteria</taxon>
        <taxon>Pseudomonadati</taxon>
        <taxon>Planctomycetota</taxon>
        <taxon>Planctomycetia</taxon>
        <taxon>Gemmatales</taxon>
        <taxon>Gemmataceae</taxon>
        <taxon>Gemmata</taxon>
    </lineage>
</organism>
<name>A0A6P2DH91_9BACT</name>
<keyword evidence="2" id="KW-1185">Reference proteome</keyword>
<gene>
    <name evidence="1" type="ORF">SOIL9_79800</name>
</gene>
<dbReference type="InterPro" id="IPR014338">
    <property type="entry name" value="CHP02996_rpt-companion-dom"/>
</dbReference>
<dbReference type="RefSeq" id="WP_162672340.1">
    <property type="nucleotide sequence ID" value="NZ_LR593886.1"/>
</dbReference>
<dbReference type="AlphaFoldDB" id="A0A6P2DH91"/>